<evidence type="ECO:0000256" key="2">
    <source>
        <dbReference type="ARBA" id="ARBA00006875"/>
    </source>
</evidence>
<comment type="similarity">
    <text evidence="2">Belongs to the RIB43A family.</text>
</comment>
<feature type="compositionally biased region" description="Polar residues" evidence="12">
    <location>
        <begin position="358"/>
        <end position="367"/>
    </location>
</feature>
<evidence type="ECO:0000256" key="5">
    <source>
        <dbReference type="ARBA" id="ARBA00023054"/>
    </source>
</evidence>
<dbReference type="InterPro" id="IPR008805">
    <property type="entry name" value="RIB43A"/>
</dbReference>
<comment type="subunit">
    <text evidence="10">Microtubule inner protein component of sperm flagellar doublet microtubules.</text>
</comment>
<evidence type="ECO:0000256" key="10">
    <source>
        <dbReference type="ARBA" id="ARBA00046435"/>
    </source>
</evidence>
<feature type="region of interest" description="Disordered" evidence="12">
    <location>
        <begin position="333"/>
        <end position="367"/>
    </location>
</feature>
<keyword evidence="7" id="KW-0206">Cytoskeleton</keyword>
<dbReference type="Proteomes" id="UP001557470">
    <property type="component" value="Unassembled WGS sequence"/>
</dbReference>
<dbReference type="EMBL" id="JAGEUA010000001">
    <property type="protein sequence ID" value="KAL1020922.1"/>
    <property type="molecule type" value="Genomic_DNA"/>
</dbReference>
<dbReference type="PANTHER" id="PTHR14517">
    <property type="entry name" value="RIB43A-RELATED"/>
    <property type="match status" value="1"/>
</dbReference>
<feature type="coiled-coil region" evidence="11">
    <location>
        <begin position="74"/>
        <end position="104"/>
    </location>
</feature>
<keyword evidence="4" id="KW-0282">Flagellum</keyword>
<evidence type="ECO:0000256" key="9">
    <source>
        <dbReference type="ARBA" id="ARBA00041087"/>
    </source>
</evidence>
<keyword evidence="14" id="KW-1185">Reference proteome</keyword>
<evidence type="ECO:0000256" key="1">
    <source>
        <dbReference type="ARBA" id="ARBA00004611"/>
    </source>
</evidence>
<dbReference type="Pfam" id="PF05914">
    <property type="entry name" value="RIB43A"/>
    <property type="match status" value="1"/>
</dbReference>
<evidence type="ECO:0000256" key="8">
    <source>
        <dbReference type="ARBA" id="ARBA00023273"/>
    </source>
</evidence>
<name>A0ABD0XKU8_UMBPY</name>
<keyword evidence="5 11" id="KW-0175">Coiled coil</keyword>
<organism evidence="13 14">
    <name type="scientific">Umbra pygmaea</name>
    <name type="common">Eastern mudminnow</name>
    <dbReference type="NCBI Taxonomy" id="75934"/>
    <lineage>
        <taxon>Eukaryota</taxon>
        <taxon>Metazoa</taxon>
        <taxon>Chordata</taxon>
        <taxon>Craniata</taxon>
        <taxon>Vertebrata</taxon>
        <taxon>Euteleostomi</taxon>
        <taxon>Actinopterygii</taxon>
        <taxon>Neopterygii</taxon>
        <taxon>Teleostei</taxon>
        <taxon>Protacanthopterygii</taxon>
        <taxon>Esociformes</taxon>
        <taxon>Umbridae</taxon>
        <taxon>Umbra</taxon>
    </lineage>
</organism>
<keyword evidence="6" id="KW-0969">Cilium</keyword>
<protein>
    <recommendedName>
        <fullName evidence="9">RIB43A-like with coiled-coils protein 1</fullName>
    </recommendedName>
</protein>
<gene>
    <name evidence="13" type="ORF">UPYG_G00006430</name>
</gene>
<reference evidence="13 14" key="1">
    <citation type="submission" date="2024-06" db="EMBL/GenBank/DDBJ databases">
        <authorList>
            <person name="Pan Q."/>
            <person name="Wen M."/>
            <person name="Jouanno E."/>
            <person name="Zahm M."/>
            <person name="Klopp C."/>
            <person name="Cabau C."/>
            <person name="Louis A."/>
            <person name="Berthelot C."/>
            <person name="Parey E."/>
            <person name="Roest Crollius H."/>
            <person name="Montfort J."/>
            <person name="Robinson-Rechavi M."/>
            <person name="Bouchez O."/>
            <person name="Lampietro C."/>
            <person name="Lopez Roques C."/>
            <person name="Donnadieu C."/>
            <person name="Postlethwait J."/>
            <person name="Bobe J."/>
            <person name="Verreycken H."/>
            <person name="Guiguen Y."/>
        </authorList>
    </citation>
    <scope>NUCLEOTIDE SEQUENCE [LARGE SCALE GENOMIC DNA]</scope>
    <source>
        <strain evidence="13">Up_M1</strain>
        <tissue evidence="13">Testis</tissue>
    </source>
</reference>
<keyword evidence="3" id="KW-0963">Cytoplasm</keyword>
<keyword evidence="8" id="KW-0966">Cell projection</keyword>
<sequence>MYKFDFPVDNSADLAVERRRAAEAERHARIFNTRHRVMGLDLKTLKQQVGERKEREEMESQRERAFDMLRLTQDQVLMQQQQEVEETRAELNRELIQYRAIKQRPEDSRDADLNTDQQAALGLSIRIPEAELGPASMQVFQGEGIDNNERKRAQIEQMERALRAQREESEKLKRENTHRELLKAKALVQRDLRAVQLDAMEEECKRAARIALNNYHHAQAAERAEKERKERVKKEGEDMAEVWHMVTSNILTECPEAAQREVGGAGEPVGGARVLTDRWRGMSPEQLSAIYKQREEQRLERERLREIEKQRDAAWDLQRMTLAREAEEEERKALELQKKKREQMDRYNDQLAREQRQHQQFLDKQLYTNRPTAQYFAQFNRSSR</sequence>
<evidence type="ECO:0000256" key="11">
    <source>
        <dbReference type="SAM" id="Coils"/>
    </source>
</evidence>
<feature type="compositionally biased region" description="Basic and acidic residues" evidence="12">
    <location>
        <begin position="333"/>
        <end position="357"/>
    </location>
</feature>
<proteinExistence type="inferred from homology"/>
<evidence type="ECO:0000256" key="3">
    <source>
        <dbReference type="ARBA" id="ARBA00022490"/>
    </source>
</evidence>
<dbReference type="AlphaFoldDB" id="A0ABD0XKU8"/>
<comment type="caution">
    <text evidence="13">The sequence shown here is derived from an EMBL/GenBank/DDBJ whole genome shotgun (WGS) entry which is preliminary data.</text>
</comment>
<evidence type="ECO:0000256" key="4">
    <source>
        <dbReference type="ARBA" id="ARBA00022846"/>
    </source>
</evidence>
<accession>A0ABD0XKU8</accession>
<evidence type="ECO:0000256" key="7">
    <source>
        <dbReference type="ARBA" id="ARBA00023212"/>
    </source>
</evidence>
<evidence type="ECO:0000313" key="14">
    <source>
        <dbReference type="Proteomes" id="UP001557470"/>
    </source>
</evidence>
<dbReference type="PANTHER" id="PTHR14517:SF11">
    <property type="entry name" value="RIB43A-LIKE WITH COILED-COILS PROTEIN 1"/>
    <property type="match status" value="1"/>
</dbReference>
<evidence type="ECO:0000256" key="6">
    <source>
        <dbReference type="ARBA" id="ARBA00023069"/>
    </source>
</evidence>
<evidence type="ECO:0000256" key="12">
    <source>
        <dbReference type="SAM" id="MobiDB-lite"/>
    </source>
</evidence>
<feature type="coiled-coil region" evidence="11">
    <location>
        <begin position="145"/>
        <end position="175"/>
    </location>
</feature>
<evidence type="ECO:0000313" key="13">
    <source>
        <dbReference type="EMBL" id="KAL1020922.1"/>
    </source>
</evidence>
<comment type="subcellular location">
    <subcellularLocation>
        <location evidence="1">Cytoplasm</location>
        <location evidence="1">Cytoskeleton</location>
        <location evidence="1">Flagellum axoneme</location>
    </subcellularLocation>
</comment>